<name>A0ABD2WR66_9HYME</name>
<feature type="region of interest" description="Disordered" evidence="1">
    <location>
        <begin position="1"/>
        <end position="37"/>
    </location>
</feature>
<keyword evidence="2" id="KW-1133">Transmembrane helix</keyword>
<dbReference type="Proteomes" id="UP001627154">
    <property type="component" value="Unassembled WGS sequence"/>
</dbReference>
<sequence>MSLNNDAENSEESADKSQLEEQGDSSISDDETAELTPEQAELRAACQKKWFLDGKYFKVDLIKSKPSSVAAECVECSASICGSLKASSNFLGHLKRKHGVPDYEEHKAAKKSRLSGTKKTYNRTTCSFDREEMKAYIIEFILDNQLPYSIVEKESFRKIFDCKEFAIDDFEPVVPGEQEMSQDNLEEDHEADEDEVFDVNEMVEPMDLMTYSLPKHYRWASHTLNLLAMTDFMKVIDKNSAYKSDYTRVMRKSRLIWKSLKSTKKREEISEYLGCSLQRPVPTRWHSLHDSWKQLHELRRKINSEKMQGIYGLSEKFTMEDFQLIKEYLTFNEPIKKGIDKLQAENNIYYDYFLPTLLTIRQRWQELLQDGSEVELSTTVLEQMIDKLESRFSDFFAIKNQGEIAALAALTHPEFKYEWLSCMDAERKILQTEFIPQPKDETELMQFLHEESRDLELLHKYPKWTIITLLLLPVALLLMIFMLHYWINLKILIDFLVLTRKMIKMIKKYLGDSKIYFHNDSVQVGNEKYPKTDGLLELLYKKHLNRDKYRTQDLDTYKNILDYTNAIAEPIDSADAVTLETLNINVGALLNSFTKKWEKLNVQINELKQLSSSYANLDVKINELREQQLSSSASYANQWEKLVYAVTGKINVLEKLYTTKYDLLESKVNDLLESHYGEKDNE</sequence>
<dbReference type="AlphaFoldDB" id="A0ABD2WR66"/>
<keyword evidence="2" id="KW-0472">Membrane</keyword>
<dbReference type="InterPro" id="IPR058520">
    <property type="entry name" value="DUF8207"/>
</dbReference>
<feature type="compositionally biased region" description="Acidic residues" evidence="1">
    <location>
        <begin position="21"/>
        <end position="33"/>
    </location>
</feature>
<dbReference type="SUPFAM" id="SSF53098">
    <property type="entry name" value="Ribonuclease H-like"/>
    <property type="match status" value="1"/>
</dbReference>
<evidence type="ECO:0000313" key="4">
    <source>
        <dbReference type="EMBL" id="KAL3395329.1"/>
    </source>
</evidence>
<reference evidence="4 5" key="1">
    <citation type="journal article" date="2024" name="bioRxiv">
        <title>A reference genome for Trichogramma kaykai: A tiny desert-dwelling parasitoid wasp with competing sex-ratio distorters.</title>
        <authorList>
            <person name="Culotta J."/>
            <person name="Lindsey A.R."/>
        </authorList>
    </citation>
    <scope>NUCLEOTIDE SEQUENCE [LARGE SCALE GENOMIC DNA]</scope>
    <source>
        <strain evidence="4 5">KSX58</strain>
    </source>
</reference>
<dbReference type="EMBL" id="JBJJXI010000083">
    <property type="protein sequence ID" value="KAL3395329.1"/>
    <property type="molecule type" value="Genomic_DNA"/>
</dbReference>
<evidence type="ECO:0000259" key="3">
    <source>
        <dbReference type="Pfam" id="PF26634"/>
    </source>
</evidence>
<comment type="caution">
    <text evidence="4">The sequence shown here is derived from an EMBL/GenBank/DDBJ whole genome shotgun (WGS) entry which is preliminary data.</text>
</comment>
<evidence type="ECO:0000313" key="5">
    <source>
        <dbReference type="Proteomes" id="UP001627154"/>
    </source>
</evidence>
<accession>A0ABD2WR66</accession>
<organism evidence="4 5">
    <name type="scientific">Trichogramma kaykai</name>
    <dbReference type="NCBI Taxonomy" id="54128"/>
    <lineage>
        <taxon>Eukaryota</taxon>
        <taxon>Metazoa</taxon>
        <taxon>Ecdysozoa</taxon>
        <taxon>Arthropoda</taxon>
        <taxon>Hexapoda</taxon>
        <taxon>Insecta</taxon>
        <taxon>Pterygota</taxon>
        <taxon>Neoptera</taxon>
        <taxon>Endopterygota</taxon>
        <taxon>Hymenoptera</taxon>
        <taxon>Apocrita</taxon>
        <taxon>Proctotrupomorpha</taxon>
        <taxon>Chalcidoidea</taxon>
        <taxon>Trichogrammatidae</taxon>
        <taxon>Trichogramma</taxon>
    </lineage>
</organism>
<keyword evidence="2" id="KW-0812">Transmembrane</keyword>
<feature type="domain" description="DUF8207" evidence="3">
    <location>
        <begin position="507"/>
        <end position="570"/>
    </location>
</feature>
<keyword evidence="5" id="KW-1185">Reference proteome</keyword>
<dbReference type="InterPro" id="IPR012337">
    <property type="entry name" value="RNaseH-like_sf"/>
</dbReference>
<evidence type="ECO:0000256" key="1">
    <source>
        <dbReference type="SAM" id="MobiDB-lite"/>
    </source>
</evidence>
<dbReference type="Pfam" id="PF26634">
    <property type="entry name" value="DUF8207"/>
    <property type="match status" value="1"/>
</dbReference>
<evidence type="ECO:0000256" key="2">
    <source>
        <dbReference type="SAM" id="Phobius"/>
    </source>
</evidence>
<gene>
    <name evidence="4" type="ORF">TKK_010599</name>
</gene>
<dbReference type="PANTHER" id="PTHR47501:SF5">
    <property type="entry name" value="HAT C-TERMINAL DIMERISATION DOMAIN-CONTAINING PROTEIN"/>
    <property type="match status" value="1"/>
</dbReference>
<dbReference type="PANTHER" id="PTHR47501">
    <property type="entry name" value="TRANSPOSASE-RELATED"/>
    <property type="match status" value="1"/>
</dbReference>
<feature type="transmembrane region" description="Helical" evidence="2">
    <location>
        <begin position="464"/>
        <end position="487"/>
    </location>
</feature>
<proteinExistence type="predicted"/>
<protein>
    <recommendedName>
        <fullName evidence="3">DUF8207 domain-containing protein</fullName>
    </recommendedName>
</protein>